<dbReference type="RefSeq" id="WP_246452327.1">
    <property type="nucleotide sequence ID" value="NZ_BAAAXX010000036.1"/>
</dbReference>
<feature type="active site" description="Charge relay system" evidence="5">
    <location>
        <position position="620"/>
    </location>
</feature>
<evidence type="ECO:0000256" key="8">
    <source>
        <dbReference type="SAM" id="SignalP"/>
    </source>
</evidence>
<evidence type="ECO:0000313" key="10">
    <source>
        <dbReference type="EMBL" id="MBB3732282.1"/>
    </source>
</evidence>
<dbReference type="InterPro" id="IPR050131">
    <property type="entry name" value="Peptidase_S8_subtilisin-like"/>
</dbReference>
<dbReference type="EMBL" id="JACIBV010000001">
    <property type="protein sequence ID" value="MBB3732282.1"/>
    <property type="molecule type" value="Genomic_DNA"/>
</dbReference>
<proteinExistence type="inferred from homology"/>
<dbReference type="PANTHER" id="PTHR43806">
    <property type="entry name" value="PEPTIDASE S8"/>
    <property type="match status" value="1"/>
</dbReference>
<keyword evidence="8" id="KW-0732">Signal</keyword>
<organism evidence="10 11">
    <name type="scientific">Nonomuraea dietziae</name>
    <dbReference type="NCBI Taxonomy" id="65515"/>
    <lineage>
        <taxon>Bacteria</taxon>
        <taxon>Bacillati</taxon>
        <taxon>Actinomycetota</taxon>
        <taxon>Actinomycetes</taxon>
        <taxon>Streptosporangiales</taxon>
        <taxon>Streptosporangiaceae</taxon>
        <taxon>Nonomuraea</taxon>
    </lineage>
</organism>
<dbReference type="Gene3D" id="3.40.50.200">
    <property type="entry name" value="Peptidase S8/S53 domain"/>
    <property type="match status" value="1"/>
</dbReference>
<evidence type="ECO:0000313" key="11">
    <source>
        <dbReference type="Proteomes" id="UP000579945"/>
    </source>
</evidence>
<feature type="signal peptide" evidence="8">
    <location>
        <begin position="1"/>
        <end position="21"/>
    </location>
</feature>
<protein>
    <submittedName>
        <fullName evidence="10">Subtilisin family serine protease</fullName>
    </submittedName>
</protein>
<keyword evidence="3 5" id="KW-0378">Hydrolase</keyword>
<dbReference type="Pfam" id="PF00082">
    <property type="entry name" value="Peptidase_S8"/>
    <property type="match status" value="1"/>
</dbReference>
<feature type="region of interest" description="Disordered" evidence="7">
    <location>
        <begin position="495"/>
        <end position="515"/>
    </location>
</feature>
<evidence type="ECO:0000256" key="1">
    <source>
        <dbReference type="ARBA" id="ARBA00011073"/>
    </source>
</evidence>
<keyword evidence="4 5" id="KW-0720">Serine protease</keyword>
<dbReference type="Proteomes" id="UP000579945">
    <property type="component" value="Unassembled WGS sequence"/>
</dbReference>
<evidence type="ECO:0000256" key="7">
    <source>
        <dbReference type="SAM" id="MobiDB-lite"/>
    </source>
</evidence>
<gene>
    <name evidence="10" type="ORF">FHR33_008142</name>
</gene>
<dbReference type="GO" id="GO:0006508">
    <property type="term" value="P:proteolysis"/>
    <property type="evidence" value="ECO:0007669"/>
    <property type="project" value="UniProtKB-KW"/>
</dbReference>
<dbReference type="InterPro" id="IPR036852">
    <property type="entry name" value="Peptidase_S8/S53_dom_sf"/>
</dbReference>
<evidence type="ECO:0000256" key="6">
    <source>
        <dbReference type="RuleBase" id="RU003355"/>
    </source>
</evidence>
<dbReference type="PROSITE" id="PS51892">
    <property type="entry name" value="SUBTILASE"/>
    <property type="match status" value="1"/>
</dbReference>
<sequence length="709" mass="71562">MRRLIYGLTAAALVTPLVVGASVVTAPSAVPAAEIMVFYADGGQRAAIAAIEAGGGRAVSAEPKLGYVLAKGTGPAFVDALGRSEAVVGISTDRAIGFASAALGARGRLPSAGPVGGAATGSLGLEGRTASAGSAELAERSVSRGRTEKGARGASNSPPANADARRAPAGDPGLPVAAGQGSAPAGDPGLSAGGPDSTAGDFGLSTVGGPGSTAGGPGFSAGGPGSTAGDSGVSAAAEPGSAAVDRRGDSAGQVGQARQPVQAGGGAQLAEVVADGQLPDGSAVRGSAAEPLAARQWDMRMIGADRANRIAPGTKKVLVGIIDTGVDGKHPDIAPNFNRALSRNFVTDRPNDPKGQPFDGPCEYKGCKDPVDVDDDGHGTHVASTIGSPVNGKGIAGVAPNVQLVNLRAGHDSGFFFLKPSLDALTYAADNGIDVVNMSFYIDPWAFNCTSNPADSKREQLEQRGIITGMQRALDYARSKGVTLISALGNGSIDLGNPRTDTQSPNYPKESSRTRKIDNSCLNVPAESKGVISVSALGPSGRKAVYSDYGIEQTDLAAPGGDALDGTSASPLRSILAAAPKGAMLRDGKIDQNGMPKTASVVRDCHGSECAYYQYLDGTSMAAPHATGVAAILISRFGRPGEGGVAMDPAEAERLLYASATPKACPTPRAYVYDYFGQKETHTCEGDEDKNGFYGRGVVDAYRAATLSP</sequence>
<evidence type="ECO:0000256" key="3">
    <source>
        <dbReference type="ARBA" id="ARBA00022801"/>
    </source>
</evidence>
<evidence type="ECO:0000259" key="9">
    <source>
        <dbReference type="Pfam" id="PF00082"/>
    </source>
</evidence>
<reference evidence="10 11" key="1">
    <citation type="submission" date="2020-08" db="EMBL/GenBank/DDBJ databases">
        <title>Sequencing the genomes of 1000 actinobacteria strains.</title>
        <authorList>
            <person name="Klenk H.-P."/>
        </authorList>
    </citation>
    <scope>NUCLEOTIDE SEQUENCE [LARGE SCALE GENOMIC DNA]</scope>
    <source>
        <strain evidence="10 11">DSM 44320</strain>
    </source>
</reference>
<feature type="domain" description="Peptidase S8/S53" evidence="9">
    <location>
        <begin position="315"/>
        <end position="663"/>
    </location>
</feature>
<keyword evidence="2 5" id="KW-0645">Protease</keyword>
<comment type="similarity">
    <text evidence="1 5 6">Belongs to the peptidase S8 family.</text>
</comment>
<dbReference type="PROSITE" id="PS00137">
    <property type="entry name" value="SUBTILASE_HIS"/>
    <property type="match status" value="1"/>
</dbReference>
<dbReference type="PRINTS" id="PR00723">
    <property type="entry name" value="SUBTILISIN"/>
</dbReference>
<feature type="chain" id="PRO_5030865727" evidence="8">
    <location>
        <begin position="22"/>
        <end position="709"/>
    </location>
</feature>
<accession>A0A7W5V800</accession>
<name>A0A7W5V800_9ACTN</name>
<dbReference type="PROSITE" id="PS00136">
    <property type="entry name" value="SUBTILASE_ASP"/>
    <property type="match status" value="1"/>
</dbReference>
<comment type="caution">
    <text evidence="10">The sequence shown here is derived from an EMBL/GenBank/DDBJ whole genome shotgun (WGS) entry which is preliminary data.</text>
</comment>
<dbReference type="InterPro" id="IPR022398">
    <property type="entry name" value="Peptidase_S8_His-AS"/>
</dbReference>
<dbReference type="InterPro" id="IPR023828">
    <property type="entry name" value="Peptidase_S8_Ser-AS"/>
</dbReference>
<keyword evidence="11" id="KW-1185">Reference proteome</keyword>
<dbReference type="InterPro" id="IPR015500">
    <property type="entry name" value="Peptidase_S8_subtilisin-rel"/>
</dbReference>
<evidence type="ECO:0000256" key="5">
    <source>
        <dbReference type="PROSITE-ProRule" id="PRU01240"/>
    </source>
</evidence>
<evidence type="ECO:0000256" key="4">
    <source>
        <dbReference type="ARBA" id="ARBA00022825"/>
    </source>
</evidence>
<dbReference type="PANTHER" id="PTHR43806:SF11">
    <property type="entry name" value="CEREVISIN-RELATED"/>
    <property type="match status" value="1"/>
</dbReference>
<feature type="region of interest" description="Disordered" evidence="7">
    <location>
        <begin position="127"/>
        <end position="263"/>
    </location>
</feature>
<dbReference type="AlphaFoldDB" id="A0A7W5V800"/>
<dbReference type="GeneID" id="95396227"/>
<feature type="active site" description="Charge relay system" evidence="5">
    <location>
        <position position="378"/>
    </location>
</feature>
<dbReference type="PROSITE" id="PS00138">
    <property type="entry name" value="SUBTILASE_SER"/>
    <property type="match status" value="1"/>
</dbReference>
<dbReference type="InterPro" id="IPR000209">
    <property type="entry name" value="Peptidase_S8/S53_dom"/>
</dbReference>
<feature type="compositionally biased region" description="Gly residues" evidence="7">
    <location>
        <begin position="206"/>
        <end position="226"/>
    </location>
</feature>
<evidence type="ECO:0000256" key="2">
    <source>
        <dbReference type="ARBA" id="ARBA00022670"/>
    </source>
</evidence>
<dbReference type="InterPro" id="IPR023827">
    <property type="entry name" value="Peptidase_S8_Asp-AS"/>
</dbReference>
<feature type="compositionally biased region" description="Basic and acidic residues" evidence="7">
    <location>
        <begin position="137"/>
        <end position="151"/>
    </location>
</feature>
<dbReference type="SUPFAM" id="SSF52743">
    <property type="entry name" value="Subtilisin-like"/>
    <property type="match status" value="1"/>
</dbReference>
<dbReference type="GO" id="GO:0004252">
    <property type="term" value="F:serine-type endopeptidase activity"/>
    <property type="evidence" value="ECO:0007669"/>
    <property type="project" value="UniProtKB-UniRule"/>
</dbReference>
<feature type="active site" description="Charge relay system" evidence="5">
    <location>
        <position position="323"/>
    </location>
</feature>